<evidence type="ECO:0000259" key="1">
    <source>
        <dbReference type="Pfam" id="PF04152"/>
    </source>
</evidence>
<dbReference type="GO" id="GO:0030145">
    <property type="term" value="F:manganese ion binding"/>
    <property type="evidence" value="ECO:0007669"/>
    <property type="project" value="InterPro"/>
</dbReference>
<dbReference type="InterPro" id="IPR007281">
    <property type="entry name" value="Mre11_DNA-bd"/>
</dbReference>
<dbReference type="EMBL" id="JADOXO010000057">
    <property type="protein sequence ID" value="KAF9816462.1"/>
    <property type="molecule type" value="Genomic_DNA"/>
</dbReference>
<comment type="caution">
    <text evidence="2">The sequence shown here is derived from an EMBL/GenBank/DDBJ whole genome shotgun (WGS) entry which is preliminary data.</text>
</comment>
<proteinExistence type="predicted"/>
<reference evidence="2" key="2">
    <citation type="journal article" name="Front. Microbiol.">
        <title>Degradative Capacity of Two Strains of Rhodonia placenta: From Phenotype to Genotype.</title>
        <authorList>
            <person name="Kolle M."/>
            <person name="Horta M.A.C."/>
            <person name="Nowrousian M."/>
            <person name="Ohm R.A."/>
            <person name="Benz J.P."/>
            <person name="Pilgard A."/>
        </authorList>
    </citation>
    <scope>NUCLEOTIDE SEQUENCE</scope>
    <source>
        <strain evidence="2">FPRL280</strain>
    </source>
</reference>
<sequence length="129" mass="14167">MKQCPSWCRSSPPERLTPLAQEFQGCLANARIVLVFSRAKATARRGAKIIADQAEPSIDDPELSIAEELSKVRVQTPVREYPAAWELQLLGEPCMSDAIEALMDKEDIFSIQKSAPTARSTYKASGEGT</sequence>
<reference evidence="2" key="1">
    <citation type="submission" date="2020-11" db="EMBL/GenBank/DDBJ databases">
        <authorList>
            <person name="Koelle M."/>
            <person name="Horta M.A.C."/>
            <person name="Nowrousian M."/>
            <person name="Ohm R.A."/>
            <person name="Benz P."/>
            <person name="Pilgard A."/>
        </authorList>
    </citation>
    <scope>NUCLEOTIDE SEQUENCE</scope>
    <source>
        <strain evidence="2">FPRL280</strain>
    </source>
</reference>
<dbReference type="AlphaFoldDB" id="A0A8H7P4P6"/>
<dbReference type="GO" id="GO:0004519">
    <property type="term" value="F:endonuclease activity"/>
    <property type="evidence" value="ECO:0007669"/>
    <property type="project" value="InterPro"/>
</dbReference>
<dbReference type="Pfam" id="PF04152">
    <property type="entry name" value="Mre11_DNA_bind"/>
    <property type="match status" value="1"/>
</dbReference>
<evidence type="ECO:0000313" key="2">
    <source>
        <dbReference type="EMBL" id="KAF9816462.1"/>
    </source>
</evidence>
<feature type="domain" description="Mre11 DNA-binding" evidence="1">
    <location>
        <begin position="19"/>
        <end position="101"/>
    </location>
</feature>
<gene>
    <name evidence="2" type="ORF">IEO21_04067</name>
</gene>
<name>A0A8H7P4P6_9APHY</name>
<accession>A0A8H7P4P6</accession>
<organism evidence="2 3">
    <name type="scientific">Rhodonia placenta</name>
    <dbReference type="NCBI Taxonomy" id="104341"/>
    <lineage>
        <taxon>Eukaryota</taxon>
        <taxon>Fungi</taxon>
        <taxon>Dikarya</taxon>
        <taxon>Basidiomycota</taxon>
        <taxon>Agaricomycotina</taxon>
        <taxon>Agaricomycetes</taxon>
        <taxon>Polyporales</taxon>
        <taxon>Adustoporiaceae</taxon>
        <taxon>Rhodonia</taxon>
    </lineage>
</organism>
<evidence type="ECO:0000313" key="3">
    <source>
        <dbReference type="Proteomes" id="UP000639403"/>
    </source>
</evidence>
<dbReference type="GO" id="GO:0006302">
    <property type="term" value="P:double-strand break repair"/>
    <property type="evidence" value="ECO:0007669"/>
    <property type="project" value="InterPro"/>
</dbReference>
<dbReference type="Proteomes" id="UP000639403">
    <property type="component" value="Unassembled WGS sequence"/>
</dbReference>
<dbReference type="GO" id="GO:0005634">
    <property type="term" value="C:nucleus"/>
    <property type="evidence" value="ECO:0007669"/>
    <property type="project" value="InterPro"/>
</dbReference>
<protein>
    <recommendedName>
        <fullName evidence="1">Mre11 DNA-binding domain-containing protein</fullName>
    </recommendedName>
</protein>